<keyword evidence="3" id="KW-1185">Reference proteome</keyword>
<organism evidence="2 3">
    <name type="scientific">Pseudooceanicola marinus</name>
    <dbReference type="NCBI Taxonomy" id="396013"/>
    <lineage>
        <taxon>Bacteria</taxon>
        <taxon>Pseudomonadati</taxon>
        <taxon>Pseudomonadota</taxon>
        <taxon>Alphaproteobacteria</taxon>
        <taxon>Rhodobacterales</taxon>
        <taxon>Paracoccaceae</taxon>
        <taxon>Pseudooceanicola</taxon>
    </lineage>
</organism>
<proteinExistence type="predicted"/>
<protein>
    <submittedName>
        <fullName evidence="2">Uncharacterized protein</fullName>
    </submittedName>
</protein>
<accession>A0A1X7A634</accession>
<evidence type="ECO:0000256" key="1">
    <source>
        <dbReference type="SAM" id="MobiDB-lite"/>
    </source>
</evidence>
<sequence length="514" mass="58016">MKIHRTLEKPVWRSLAQRPGFAHLSIPSIETTNGFFEFIVAHGLASPTAGDIGNWLGDCPEPERTLRIDHLQEVFAVCQPSFLEAIREARRFAPSKPPSNTDFKAAHPVSFEPRKNRSCVLRPLYETQDWDPIAPPTRRPPRKRSVSIPPWDLPSNYQTELRRAADGLPGQDPGMQVPARSMVLRMREKLCQYAWSVAQHNLDAELSLPGIDAYLADLKARLLPRPEGLRWASMLATADALLLFARYAGAQPEITRHLGDYRRDYEVRESGQRALKFFALARTGNSTDRILDMAEALLAAVDAEERPRKRHQMRNGAAILSIFANAPLRNASAQLAFGESLFWKHDEWVIRSEIQKTHARRPEPFDFPLHPEAGRFVDALVLGDASPAMLPTLREKLIRDRRQLFVLPDGHPAAATYIPRVFQALTGNSFTTLRVMLYSDAIAHHGADGIELAKPAAHHSSTEIVKSHYIAEQVAEIHANNIRNRRSRRLAKMHSEKHRDLIVALEISSETKPR</sequence>
<dbReference type="OrthoDB" id="7832779at2"/>
<dbReference type="AlphaFoldDB" id="A0A1X7A634"/>
<gene>
    <name evidence="2" type="ORF">PSM7751_03838</name>
</gene>
<evidence type="ECO:0000313" key="2">
    <source>
        <dbReference type="EMBL" id="SLN71474.1"/>
    </source>
</evidence>
<reference evidence="2 3" key="1">
    <citation type="submission" date="2017-03" db="EMBL/GenBank/DDBJ databases">
        <authorList>
            <person name="Afonso C.L."/>
            <person name="Miller P.J."/>
            <person name="Scott M.A."/>
            <person name="Spackman E."/>
            <person name="Goraichik I."/>
            <person name="Dimitrov K.M."/>
            <person name="Suarez D.L."/>
            <person name="Swayne D.E."/>
        </authorList>
    </citation>
    <scope>NUCLEOTIDE SEQUENCE [LARGE SCALE GENOMIC DNA]</scope>
    <source>
        <strain evidence="2 3">CECT 7751</strain>
    </source>
</reference>
<dbReference type="RefSeq" id="WP_085889856.1">
    <property type="nucleotide sequence ID" value="NZ_FWFN01000009.1"/>
</dbReference>
<evidence type="ECO:0000313" key="3">
    <source>
        <dbReference type="Proteomes" id="UP000193963"/>
    </source>
</evidence>
<feature type="region of interest" description="Disordered" evidence="1">
    <location>
        <begin position="131"/>
        <end position="150"/>
    </location>
</feature>
<dbReference type="EMBL" id="FWFN01000009">
    <property type="protein sequence ID" value="SLN71474.1"/>
    <property type="molecule type" value="Genomic_DNA"/>
</dbReference>
<name>A0A1X7A634_9RHOB</name>
<dbReference type="Proteomes" id="UP000193963">
    <property type="component" value="Unassembled WGS sequence"/>
</dbReference>